<dbReference type="AlphaFoldDB" id="G3P1L5"/>
<name>G3P1L5_GASAC</name>
<dbReference type="InParanoid" id="G3P1L5"/>
<protein>
    <submittedName>
        <fullName evidence="1">Uncharacterized protein</fullName>
    </submittedName>
</protein>
<proteinExistence type="predicted"/>
<reference evidence="1" key="1">
    <citation type="submission" date="2006-01" db="EMBL/GenBank/DDBJ databases">
        <authorList>
            <person name="Lindblad-Toh K."/>
            <person name="Mauceli E."/>
            <person name="Grabherr M."/>
            <person name="Chang J.L."/>
            <person name="Lander E.S."/>
        </authorList>
    </citation>
    <scope>NUCLEOTIDE SEQUENCE [LARGE SCALE GENOMIC DNA]</scope>
</reference>
<dbReference type="Bgee" id="ENSGACG00000008701">
    <property type="expression patterns" value="Expressed in liver"/>
</dbReference>
<evidence type="ECO:0000313" key="1">
    <source>
        <dbReference type="Ensembl" id="ENSGACP00000011488.1"/>
    </source>
</evidence>
<organism evidence="1">
    <name type="scientific">Gasterosteus aculeatus</name>
    <name type="common">Three-spined stickleback</name>
    <dbReference type="NCBI Taxonomy" id="69293"/>
    <lineage>
        <taxon>Eukaryota</taxon>
        <taxon>Metazoa</taxon>
        <taxon>Chordata</taxon>
        <taxon>Craniata</taxon>
        <taxon>Vertebrata</taxon>
        <taxon>Euteleostomi</taxon>
        <taxon>Actinopterygii</taxon>
        <taxon>Neopterygii</taxon>
        <taxon>Teleostei</taxon>
        <taxon>Neoteleostei</taxon>
        <taxon>Acanthomorphata</taxon>
        <taxon>Eupercaria</taxon>
        <taxon>Perciformes</taxon>
        <taxon>Cottioidei</taxon>
        <taxon>Gasterosteales</taxon>
        <taxon>Gasterosteidae</taxon>
        <taxon>Gasterosteus</taxon>
    </lineage>
</organism>
<dbReference type="Ensembl" id="ENSGACT00000011511.1">
    <property type="protein sequence ID" value="ENSGACP00000011488.1"/>
    <property type="gene ID" value="ENSGACG00000008701.1"/>
</dbReference>
<dbReference type="eggNOG" id="ENOG502S4GV">
    <property type="taxonomic scope" value="Eukaryota"/>
</dbReference>
<accession>G3P1L5</accession>
<sequence length="215" mass="23241">MQVNQALPLLLDLLLEECWDTPGTLEVLLCHLPQPDLRSALREASETGRSSLYEQDEANVFAEPSVMSAHVLPYLLQMAERSCESSAVGQRLSAWAEESAAQVLDSLAVCKELHPGEALTPAWLALLMDPQFHGTLCGLFTRAALLLRLSNTSEHVRHLCDPSALHAGVRGSRTPAQAQRDPLPLGCNGCCGCRAAAVKEPERDSLSVHAVSNGR</sequence>
<reference evidence="1" key="2">
    <citation type="submission" date="2024-04" db="UniProtKB">
        <authorList>
            <consortium name="Ensembl"/>
        </authorList>
    </citation>
    <scope>IDENTIFICATION</scope>
</reference>